<reference evidence="1 2" key="1">
    <citation type="journal article" date="2022" name="New Phytol.">
        <title>Ecological generalism drives hyperdiversity of secondary metabolite gene clusters in xylarialean endophytes.</title>
        <authorList>
            <person name="Franco M.E.E."/>
            <person name="Wisecaver J.H."/>
            <person name="Arnold A.E."/>
            <person name="Ju Y.M."/>
            <person name="Slot J.C."/>
            <person name="Ahrendt S."/>
            <person name="Moore L.P."/>
            <person name="Eastman K.E."/>
            <person name="Scott K."/>
            <person name="Konkel Z."/>
            <person name="Mondo S.J."/>
            <person name="Kuo A."/>
            <person name="Hayes R.D."/>
            <person name="Haridas S."/>
            <person name="Andreopoulos B."/>
            <person name="Riley R."/>
            <person name="LaButti K."/>
            <person name="Pangilinan J."/>
            <person name="Lipzen A."/>
            <person name="Amirebrahimi M."/>
            <person name="Yan J."/>
            <person name="Adam C."/>
            <person name="Keymanesh K."/>
            <person name="Ng V."/>
            <person name="Louie K."/>
            <person name="Northen T."/>
            <person name="Drula E."/>
            <person name="Henrissat B."/>
            <person name="Hsieh H.M."/>
            <person name="Youens-Clark K."/>
            <person name="Lutzoni F."/>
            <person name="Miadlikowska J."/>
            <person name="Eastwood D.C."/>
            <person name="Hamelin R.C."/>
            <person name="Grigoriev I.V."/>
            <person name="U'Ren J.M."/>
        </authorList>
    </citation>
    <scope>NUCLEOTIDE SEQUENCE [LARGE SCALE GENOMIC DNA]</scope>
    <source>
        <strain evidence="1 2">CBS 119005</strain>
    </source>
</reference>
<evidence type="ECO:0000313" key="2">
    <source>
        <dbReference type="Proteomes" id="UP001497700"/>
    </source>
</evidence>
<proteinExistence type="predicted"/>
<protein>
    <submittedName>
        <fullName evidence="1">Uncharacterized protein</fullName>
    </submittedName>
</protein>
<name>A0ACB9YXV3_9PEZI</name>
<accession>A0ACB9YXV3</accession>
<keyword evidence="2" id="KW-1185">Reference proteome</keyword>
<sequence>MFGIRMGGPSPFCLYFPLFSNAAFIPVLLHTATYIHTITITVLSLVGLCEASQLVLAAGLGTYDGRKCFKGSEYYYYYIFSSLPPYECTRHASCWLVWILLLERS</sequence>
<organism evidence="1 2">
    <name type="scientific">Hypoxylon rubiginosum</name>
    <dbReference type="NCBI Taxonomy" id="110542"/>
    <lineage>
        <taxon>Eukaryota</taxon>
        <taxon>Fungi</taxon>
        <taxon>Dikarya</taxon>
        <taxon>Ascomycota</taxon>
        <taxon>Pezizomycotina</taxon>
        <taxon>Sordariomycetes</taxon>
        <taxon>Xylariomycetidae</taxon>
        <taxon>Xylariales</taxon>
        <taxon>Hypoxylaceae</taxon>
        <taxon>Hypoxylon</taxon>
    </lineage>
</organism>
<dbReference type="Proteomes" id="UP001497700">
    <property type="component" value="Unassembled WGS sequence"/>
</dbReference>
<gene>
    <name evidence="1" type="ORF">F4820DRAFT_355882</name>
</gene>
<dbReference type="EMBL" id="MU393495">
    <property type="protein sequence ID" value="KAI4863906.1"/>
    <property type="molecule type" value="Genomic_DNA"/>
</dbReference>
<comment type="caution">
    <text evidence="1">The sequence shown here is derived from an EMBL/GenBank/DDBJ whole genome shotgun (WGS) entry which is preliminary data.</text>
</comment>
<evidence type="ECO:0000313" key="1">
    <source>
        <dbReference type="EMBL" id="KAI4863906.1"/>
    </source>
</evidence>